<feature type="domain" description="FAD-binding PCMH-type" evidence="5">
    <location>
        <begin position="46"/>
        <end position="226"/>
    </location>
</feature>
<organism evidence="6 7">
    <name type="scientific">Parendozoicomonas callyspongiae</name>
    <dbReference type="NCBI Taxonomy" id="2942213"/>
    <lineage>
        <taxon>Bacteria</taxon>
        <taxon>Pseudomonadati</taxon>
        <taxon>Pseudomonadota</taxon>
        <taxon>Gammaproteobacteria</taxon>
        <taxon>Oceanospirillales</taxon>
        <taxon>Endozoicomonadaceae</taxon>
        <taxon>Parendozoicomonas</taxon>
    </lineage>
</organism>
<name>A0ABT0PHK0_9GAMM</name>
<dbReference type="Proteomes" id="UP001203338">
    <property type="component" value="Unassembled WGS sequence"/>
</dbReference>
<protein>
    <submittedName>
        <fullName evidence="6">FAD-binding oxidoreductase</fullName>
    </submittedName>
</protein>
<evidence type="ECO:0000256" key="2">
    <source>
        <dbReference type="ARBA" id="ARBA00022827"/>
    </source>
</evidence>
<keyword evidence="2" id="KW-0285">Flavoprotein</keyword>
<comment type="caution">
    <text evidence="6">The sequence shown here is derived from an EMBL/GenBank/DDBJ whole genome shotgun (WGS) entry which is preliminary data.</text>
</comment>
<dbReference type="Gene3D" id="3.30.465.10">
    <property type="match status" value="1"/>
</dbReference>
<dbReference type="Gene3D" id="3.30.43.10">
    <property type="entry name" value="Uridine Diphospho-n-acetylenolpyruvylglucosamine Reductase, domain 2"/>
    <property type="match status" value="1"/>
</dbReference>
<dbReference type="InterPro" id="IPR036318">
    <property type="entry name" value="FAD-bd_PCMH-like_sf"/>
</dbReference>
<evidence type="ECO:0000256" key="1">
    <source>
        <dbReference type="ARBA" id="ARBA00005466"/>
    </source>
</evidence>
<dbReference type="EMBL" id="JAMFLX010000017">
    <property type="protein sequence ID" value="MCL6270818.1"/>
    <property type="molecule type" value="Genomic_DNA"/>
</dbReference>
<dbReference type="InterPro" id="IPR016167">
    <property type="entry name" value="FAD-bd_PCMH_sub1"/>
</dbReference>
<dbReference type="InterPro" id="IPR016166">
    <property type="entry name" value="FAD-bd_PCMH"/>
</dbReference>
<dbReference type="PANTHER" id="PTHR13878:SF53">
    <property type="entry name" value="CYTOKININ DEHYDROGENASE 6"/>
    <property type="match status" value="1"/>
</dbReference>
<dbReference type="InterPro" id="IPR016169">
    <property type="entry name" value="FAD-bd_PCMH_sub2"/>
</dbReference>
<dbReference type="InterPro" id="IPR016170">
    <property type="entry name" value="Cytok_DH_C_sf"/>
</dbReference>
<evidence type="ECO:0000313" key="7">
    <source>
        <dbReference type="Proteomes" id="UP001203338"/>
    </source>
</evidence>
<dbReference type="InterPro" id="IPR050432">
    <property type="entry name" value="FAD-linked_Oxidoreductases_BP"/>
</dbReference>
<feature type="chain" id="PRO_5046584685" evidence="4">
    <location>
        <begin position="25"/>
        <end position="470"/>
    </location>
</feature>
<keyword evidence="2" id="KW-0274">FAD</keyword>
<keyword evidence="3" id="KW-0560">Oxidoreductase</keyword>
<dbReference type="PROSITE" id="PS51387">
    <property type="entry name" value="FAD_PCMH"/>
    <property type="match status" value="1"/>
</dbReference>
<feature type="signal peptide" evidence="4">
    <location>
        <begin position="1"/>
        <end position="24"/>
    </location>
</feature>
<sequence length="470" mass="53159">MNSRAWVYFLSVYIWLVGYGSAQAANFEDFSFYETVEVHTDAGGLNTCQDIRKYSPETRRQLIDLVKSANQSGKKLILTGSSHSMAGQVACHRDATPGEYVLVTLNSMPIKHELDGRYITISAQATWKDLIEVLKTNDSIGPGLAPSIMQDFNVFTIAGTLSANAMGRDPNFGPVIESVQSFTLLKADGEVIECSRQRNKNCFEAVIGGYGAFGVILDAKVMLVPDVAIQSVRLRLSNDDYAEHLMSNVVGVEELDKHYGTIEIEYGRVFVTVQEYYKVSEQGLPFWAEDLKQSGRLPLSANQTTRREYLDNHRFSYKWGGLNQSSQLLSVAIPLQRYETFSNSIPQLVTSFPSLKFHEITTRFIPEQISPNMLQLITQDSIVFVFMIENRRVDQPSLELFKKRLYKLARGTGGKPDLAFDLPRDAGWVMDSYPRVGEWLALKREFDPSHTFYSKFFHNFQLRMTGAPRK</sequence>
<dbReference type="RefSeq" id="WP_249700111.1">
    <property type="nucleotide sequence ID" value="NZ_JAMFLX010000017.1"/>
</dbReference>
<evidence type="ECO:0000256" key="4">
    <source>
        <dbReference type="SAM" id="SignalP"/>
    </source>
</evidence>
<evidence type="ECO:0000256" key="3">
    <source>
        <dbReference type="ARBA" id="ARBA00023002"/>
    </source>
</evidence>
<comment type="similarity">
    <text evidence="1">Belongs to the oxygen-dependent FAD-linked oxidoreductase family.</text>
</comment>
<gene>
    <name evidence="6" type="ORF">M3P05_12880</name>
</gene>
<evidence type="ECO:0000313" key="6">
    <source>
        <dbReference type="EMBL" id="MCL6270818.1"/>
    </source>
</evidence>
<dbReference type="SUPFAM" id="SSF56176">
    <property type="entry name" value="FAD-binding/transporter-associated domain-like"/>
    <property type="match status" value="1"/>
</dbReference>
<keyword evidence="7" id="KW-1185">Reference proteome</keyword>
<dbReference type="Gene3D" id="3.40.462.10">
    <property type="entry name" value="FAD-linked oxidases, C-terminal domain"/>
    <property type="match status" value="1"/>
</dbReference>
<dbReference type="Pfam" id="PF01565">
    <property type="entry name" value="FAD_binding_4"/>
    <property type="match status" value="1"/>
</dbReference>
<dbReference type="PANTHER" id="PTHR13878">
    <property type="entry name" value="GULONOLACTONE OXIDASE"/>
    <property type="match status" value="1"/>
</dbReference>
<proteinExistence type="inferred from homology"/>
<accession>A0ABT0PHK0</accession>
<keyword evidence="4" id="KW-0732">Signal</keyword>
<reference evidence="6 7" key="1">
    <citation type="submission" date="2022-05" db="EMBL/GenBank/DDBJ databases">
        <authorList>
            <person name="Park J.-S."/>
        </authorList>
    </citation>
    <scope>NUCLEOTIDE SEQUENCE [LARGE SCALE GENOMIC DNA]</scope>
    <source>
        <strain evidence="6 7">2012CJ34-2</strain>
    </source>
</reference>
<dbReference type="InterPro" id="IPR006094">
    <property type="entry name" value="Oxid_FAD_bind_N"/>
</dbReference>
<evidence type="ECO:0000259" key="5">
    <source>
        <dbReference type="PROSITE" id="PS51387"/>
    </source>
</evidence>